<dbReference type="InterPro" id="IPR038573">
    <property type="entry name" value="BrnT_sf"/>
</dbReference>
<reference evidence="1" key="1">
    <citation type="submission" date="2019-02" db="EMBL/GenBank/DDBJ databases">
        <authorList>
            <person name="Gruber-Vodicka R. H."/>
            <person name="Seah K. B. B."/>
        </authorList>
    </citation>
    <scope>NUCLEOTIDE SEQUENCE</scope>
    <source>
        <strain evidence="1">BECK_BZ131</strain>
    </source>
</reference>
<accession>A0A450TVE5</accession>
<dbReference type="Pfam" id="PF04365">
    <property type="entry name" value="BrnT_toxin"/>
    <property type="match status" value="1"/>
</dbReference>
<evidence type="ECO:0000313" key="1">
    <source>
        <dbReference type="EMBL" id="VFJ72973.1"/>
    </source>
</evidence>
<proteinExistence type="predicted"/>
<dbReference type="AlphaFoldDB" id="A0A450TVE5"/>
<gene>
    <name evidence="1" type="ORF">BECKFW1821C_GA0114237_104128</name>
</gene>
<dbReference type="EMBL" id="CAADFE010000041">
    <property type="protein sequence ID" value="VFJ72973.1"/>
    <property type="molecule type" value="Genomic_DNA"/>
</dbReference>
<dbReference type="Gene3D" id="3.10.450.530">
    <property type="entry name" value="Ribonuclease toxin, BrnT, of type II toxin-antitoxin system"/>
    <property type="match status" value="1"/>
</dbReference>
<name>A0A450TVE5_9GAMM</name>
<organism evidence="1">
    <name type="scientific">Candidatus Kentrum sp. FW</name>
    <dbReference type="NCBI Taxonomy" id="2126338"/>
    <lineage>
        <taxon>Bacteria</taxon>
        <taxon>Pseudomonadati</taxon>
        <taxon>Pseudomonadota</taxon>
        <taxon>Gammaproteobacteria</taxon>
        <taxon>Candidatus Kentrum</taxon>
    </lineage>
</organism>
<sequence length="116" mass="13423">MIDFADDLMDVFMDVTGFDWDQGNCRKNVDKHGVSQPEAEQVFFNQPLLLAEDAGHSQVEQRFHALGTTNFGRRLHVTFTLRGEGTLIRVISARDMHHKERAYYEREPPTHSQLLH</sequence>
<protein>
    <submittedName>
        <fullName evidence="1">Uncharacterized protein</fullName>
    </submittedName>
</protein>
<dbReference type="InterPro" id="IPR007460">
    <property type="entry name" value="BrnT_toxin"/>
</dbReference>